<dbReference type="GO" id="GO:0071949">
    <property type="term" value="F:FAD binding"/>
    <property type="evidence" value="ECO:0007669"/>
    <property type="project" value="InterPro"/>
</dbReference>
<dbReference type="PANTHER" id="PTHR42973:SF39">
    <property type="entry name" value="FAD-BINDING PCMH-TYPE DOMAIN-CONTAINING PROTEIN"/>
    <property type="match status" value="1"/>
</dbReference>
<evidence type="ECO:0000256" key="4">
    <source>
        <dbReference type="ARBA" id="ARBA00022827"/>
    </source>
</evidence>
<keyword evidence="3" id="KW-0285">Flavoprotein</keyword>
<dbReference type="Proteomes" id="UP000290365">
    <property type="component" value="Chromosome"/>
</dbReference>
<evidence type="ECO:0000313" key="7">
    <source>
        <dbReference type="EMBL" id="QBD77384.1"/>
    </source>
</evidence>
<feature type="domain" description="FAD-binding PCMH-type" evidence="6">
    <location>
        <begin position="48"/>
        <end position="216"/>
    </location>
</feature>
<dbReference type="OrthoDB" id="545125at2"/>
<evidence type="ECO:0000256" key="5">
    <source>
        <dbReference type="ARBA" id="ARBA00023002"/>
    </source>
</evidence>
<evidence type="ECO:0000256" key="1">
    <source>
        <dbReference type="ARBA" id="ARBA00001974"/>
    </source>
</evidence>
<dbReference type="GO" id="GO:0016491">
    <property type="term" value="F:oxidoreductase activity"/>
    <property type="evidence" value="ECO:0007669"/>
    <property type="project" value="UniProtKB-KW"/>
</dbReference>
<proteinExistence type="inferred from homology"/>
<evidence type="ECO:0000256" key="3">
    <source>
        <dbReference type="ARBA" id="ARBA00022630"/>
    </source>
</evidence>
<dbReference type="Gene3D" id="3.30.465.10">
    <property type="match status" value="1"/>
</dbReference>
<dbReference type="Gene3D" id="3.30.43.10">
    <property type="entry name" value="Uridine Diphospho-n-acetylenolpyruvylglucosamine Reductase, domain 2"/>
    <property type="match status" value="1"/>
</dbReference>
<keyword evidence="5" id="KW-0560">Oxidoreductase</keyword>
<keyword evidence="4" id="KW-0274">FAD</keyword>
<name>A0A4P6JQ29_KTERU</name>
<evidence type="ECO:0000256" key="2">
    <source>
        <dbReference type="ARBA" id="ARBA00005466"/>
    </source>
</evidence>
<gene>
    <name evidence="7" type="ORF">EPA93_15835</name>
</gene>
<dbReference type="InterPro" id="IPR050416">
    <property type="entry name" value="FAD-linked_Oxidoreductase"/>
</dbReference>
<dbReference type="InterPro" id="IPR012951">
    <property type="entry name" value="BBE"/>
</dbReference>
<dbReference type="KEGG" id="kbs:EPA93_15835"/>
<dbReference type="PANTHER" id="PTHR42973">
    <property type="entry name" value="BINDING OXIDOREDUCTASE, PUTATIVE (AFU_ORTHOLOGUE AFUA_1G17690)-RELATED"/>
    <property type="match status" value="1"/>
</dbReference>
<dbReference type="InterPro" id="IPR036318">
    <property type="entry name" value="FAD-bd_PCMH-like_sf"/>
</dbReference>
<dbReference type="AlphaFoldDB" id="A0A4P6JQ29"/>
<dbReference type="InterPro" id="IPR016169">
    <property type="entry name" value="FAD-bd_PCMH_sub2"/>
</dbReference>
<dbReference type="PROSITE" id="PS51387">
    <property type="entry name" value="FAD_PCMH"/>
    <property type="match status" value="1"/>
</dbReference>
<evidence type="ECO:0000259" key="6">
    <source>
        <dbReference type="PROSITE" id="PS51387"/>
    </source>
</evidence>
<comment type="cofactor">
    <cofactor evidence="1">
        <name>FAD</name>
        <dbReference type="ChEBI" id="CHEBI:57692"/>
    </cofactor>
</comment>
<dbReference type="RefSeq" id="WP_129888441.1">
    <property type="nucleotide sequence ID" value="NZ_CP035758.1"/>
</dbReference>
<dbReference type="InterPro" id="IPR016166">
    <property type="entry name" value="FAD-bd_PCMH"/>
</dbReference>
<dbReference type="InterPro" id="IPR016167">
    <property type="entry name" value="FAD-bd_PCMH_sub1"/>
</dbReference>
<dbReference type="SUPFAM" id="SSF56176">
    <property type="entry name" value="FAD-binding/transporter-associated domain-like"/>
    <property type="match status" value="1"/>
</dbReference>
<comment type="similarity">
    <text evidence="2">Belongs to the oxygen-dependent FAD-linked oxidoreductase family.</text>
</comment>
<dbReference type="EMBL" id="CP035758">
    <property type="protein sequence ID" value="QBD77384.1"/>
    <property type="molecule type" value="Genomic_DNA"/>
</dbReference>
<sequence length="479" mass="52081">MSVEQAGQAIIFEPTDLQALRTRLRGKALVPGDEGYNKARQTWDTETFQQYPALVVLPYCTDDVQQAVKFAQKYGLPIGVQGGGHGHPYPVNGAILVNFAYMSKIQIDAQKASARVEPGVRSGDVVREAQSYGLAPLTGFATTVGIVGYMLGGGVGWLTRQYGPGAVSIRSAELVTAEGQVLRVSEKSYPDLLWGLRGGGGNFGIVTELELALYPVENIFGGQIVYPIAQGREVLNAYAQWIKNLPDELTSALRIVHFPLAPALPPTLRGASVIQVMACYNGDQSEGEALLRPMRRTSASLLDTFAQIPYAQIASISNDPVESPPYFLTGETRALRDLVPSDIETLLNATGNPAAGLMAEIRQFGGAFARQEEDSMSFSFRQALFSLTVMAGAPSCDLLGERKRAIAALMQKLTPMMTDEALINLKGNASEELTRAAYPLAIYQRLAALKQQYDPQNVFRFNHNIPPCRNKAWMQAADF</sequence>
<dbReference type="Gene3D" id="3.40.462.20">
    <property type="match status" value="1"/>
</dbReference>
<evidence type="ECO:0000313" key="8">
    <source>
        <dbReference type="Proteomes" id="UP000290365"/>
    </source>
</evidence>
<protein>
    <submittedName>
        <fullName evidence="7">FAD-binding oxidoreductase</fullName>
    </submittedName>
</protein>
<dbReference type="Pfam" id="PF01565">
    <property type="entry name" value="FAD_binding_4"/>
    <property type="match status" value="1"/>
</dbReference>
<dbReference type="Pfam" id="PF08031">
    <property type="entry name" value="BBE"/>
    <property type="match status" value="1"/>
</dbReference>
<organism evidence="7 8">
    <name type="scientific">Ktedonosporobacter rubrisoli</name>
    <dbReference type="NCBI Taxonomy" id="2509675"/>
    <lineage>
        <taxon>Bacteria</taxon>
        <taxon>Bacillati</taxon>
        <taxon>Chloroflexota</taxon>
        <taxon>Ktedonobacteria</taxon>
        <taxon>Ktedonobacterales</taxon>
        <taxon>Ktedonosporobacteraceae</taxon>
        <taxon>Ktedonosporobacter</taxon>
    </lineage>
</organism>
<keyword evidence="8" id="KW-1185">Reference proteome</keyword>
<accession>A0A4P6JQ29</accession>
<reference evidence="7 8" key="1">
    <citation type="submission" date="2019-01" db="EMBL/GenBank/DDBJ databases">
        <title>Ktedonosporobacter rubrisoli SCAWS-G2.</title>
        <authorList>
            <person name="Huang Y."/>
            <person name="Yan B."/>
        </authorList>
    </citation>
    <scope>NUCLEOTIDE SEQUENCE [LARGE SCALE GENOMIC DNA]</scope>
    <source>
        <strain evidence="7 8">SCAWS-G2</strain>
    </source>
</reference>
<dbReference type="InterPro" id="IPR006094">
    <property type="entry name" value="Oxid_FAD_bind_N"/>
</dbReference>